<dbReference type="PANTHER" id="PTHR13832">
    <property type="entry name" value="PROTEIN PHOSPHATASE 2C"/>
    <property type="match status" value="1"/>
</dbReference>
<evidence type="ECO:0000313" key="2">
    <source>
        <dbReference type="EMBL" id="TVX94154.1"/>
    </source>
</evidence>
<dbReference type="SMART" id="SM00331">
    <property type="entry name" value="PP2C_SIG"/>
    <property type="match status" value="1"/>
</dbReference>
<protein>
    <submittedName>
        <fullName evidence="2">Stp1/IreP family PP2C-type Ser/Thr phosphatase</fullName>
    </submittedName>
</protein>
<comment type="caution">
    <text evidence="2">The sequence shown here is derived from an EMBL/GenBank/DDBJ whole genome shotgun (WGS) entry which is preliminary data.</text>
</comment>
<dbReference type="PANTHER" id="PTHR13832:SF860">
    <property type="entry name" value="PROTEIN PHOSPHATASE PHPP"/>
    <property type="match status" value="1"/>
</dbReference>
<dbReference type="SMART" id="SM00332">
    <property type="entry name" value="PP2Cc"/>
    <property type="match status" value="1"/>
</dbReference>
<dbReference type="Proteomes" id="UP000318102">
    <property type="component" value="Unassembled WGS sequence"/>
</dbReference>
<reference evidence="2 3" key="1">
    <citation type="submission" date="2019-07" db="EMBL/GenBank/DDBJ databases">
        <authorList>
            <person name="Kim J."/>
        </authorList>
    </citation>
    <scope>NUCLEOTIDE SEQUENCE [LARGE SCALE GENOMIC DNA]</scope>
    <source>
        <strain evidence="2 3">N4</strain>
    </source>
</reference>
<dbReference type="InterPro" id="IPR001932">
    <property type="entry name" value="PPM-type_phosphatase-like_dom"/>
</dbReference>
<dbReference type="Gene3D" id="3.60.40.10">
    <property type="entry name" value="PPM-type phosphatase domain"/>
    <property type="match status" value="1"/>
</dbReference>
<feature type="domain" description="PPM-type phosphatase" evidence="1">
    <location>
        <begin position="2"/>
        <end position="243"/>
    </location>
</feature>
<dbReference type="SUPFAM" id="SSF81606">
    <property type="entry name" value="PP2C-like"/>
    <property type="match status" value="1"/>
</dbReference>
<dbReference type="EMBL" id="VNJK01000001">
    <property type="protein sequence ID" value="TVX94154.1"/>
    <property type="molecule type" value="Genomic_DNA"/>
</dbReference>
<proteinExistence type="predicted"/>
<dbReference type="OrthoDB" id="9801841at2"/>
<dbReference type="CDD" id="cd00143">
    <property type="entry name" value="PP2Cc"/>
    <property type="match status" value="1"/>
</dbReference>
<organism evidence="2 3">
    <name type="scientific">Paenibacillus agilis</name>
    <dbReference type="NCBI Taxonomy" id="3020863"/>
    <lineage>
        <taxon>Bacteria</taxon>
        <taxon>Bacillati</taxon>
        <taxon>Bacillota</taxon>
        <taxon>Bacilli</taxon>
        <taxon>Bacillales</taxon>
        <taxon>Paenibacillaceae</taxon>
        <taxon>Paenibacillus</taxon>
    </lineage>
</organism>
<sequence>MKAVHRSDIGKVRAVNEDRAYAATLPNGYTLVIVADGMGGHQAGDIASRLAVETVVNELRQLPSELDEKDREDALKSAIFRANDTIYHIASQDEKYNNMGTTIVAALLQQDEGTVAHIGDSRAYIISPQHIRQLTDDHTLVNELLKSGQITQDEASHHPRRNVLTRALGTDARVRVDVAPLRVEQDETLLLCSDGLTNMISTKEIWSTIVDPSLPLEVIADRLIEQAVEAGGDDNVTVILAQAQASVAEKVGWNS</sequence>
<gene>
    <name evidence="2" type="ORF">FPZ44_14500</name>
</gene>
<dbReference type="InterPro" id="IPR015655">
    <property type="entry name" value="PP2C"/>
</dbReference>
<evidence type="ECO:0000313" key="3">
    <source>
        <dbReference type="Proteomes" id="UP000318102"/>
    </source>
</evidence>
<dbReference type="InterPro" id="IPR036457">
    <property type="entry name" value="PPM-type-like_dom_sf"/>
</dbReference>
<evidence type="ECO:0000259" key="1">
    <source>
        <dbReference type="PROSITE" id="PS51746"/>
    </source>
</evidence>
<keyword evidence="3" id="KW-1185">Reference proteome</keyword>
<dbReference type="RefSeq" id="WP_144991267.1">
    <property type="nucleotide sequence ID" value="NZ_VNJK01000001.1"/>
</dbReference>
<dbReference type="AlphaFoldDB" id="A0A559J2P6"/>
<name>A0A559J2P6_9BACL</name>
<dbReference type="PROSITE" id="PS51746">
    <property type="entry name" value="PPM_2"/>
    <property type="match status" value="1"/>
</dbReference>
<dbReference type="NCBIfam" id="NF033484">
    <property type="entry name" value="Stp1_PP2C_phos"/>
    <property type="match status" value="1"/>
</dbReference>
<dbReference type="Pfam" id="PF13672">
    <property type="entry name" value="PP2C_2"/>
    <property type="match status" value="1"/>
</dbReference>
<dbReference type="GO" id="GO:0004722">
    <property type="term" value="F:protein serine/threonine phosphatase activity"/>
    <property type="evidence" value="ECO:0007669"/>
    <property type="project" value="InterPro"/>
</dbReference>
<accession>A0A559J2P6</accession>